<evidence type="ECO:0000313" key="1">
    <source>
        <dbReference type="EMBL" id="PTQ29094.1"/>
    </source>
</evidence>
<sequence length="148" mass="16245">MLTPAAGTPPGHDETELLDLELRFARTWTRSDKALASDSLAMASSALLLLLLLVDPIRSDERVGSMAFRQWLRAPSSLSLWTAMCADSALRSRSSSGLLRWTALLFCSTRAGSTFSIPLSYSIFSPRCPTEPLVNLYKARGFPFSLCN</sequence>
<organism evidence="1 2">
    <name type="scientific">Marchantia polymorpha</name>
    <name type="common">Common liverwort</name>
    <name type="synonym">Marchantia aquatica</name>
    <dbReference type="NCBI Taxonomy" id="3197"/>
    <lineage>
        <taxon>Eukaryota</taxon>
        <taxon>Viridiplantae</taxon>
        <taxon>Streptophyta</taxon>
        <taxon>Embryophyta</taxon>
        <taxon>Marchantiophyta</taxon>
        <taxon>Marchantiopsida</taxon>
        <taxon>Marchantiidae</taxon>
        <taxon>Marchantiales</taxon>
        <taxon>Marchantiaceae</taxon>
        <taxon>Marchantia</taxon>
    </lineage>
</organism>
<name>A0A2R6W5G4_MARPO</name>
<evidence type="ECO:0000313" key="2">
    <source>
        <dbReference type="Proteomes" id="UP000244005"/>
    </source>
</evidence>
<reference evidence="2" key="1">
    <citation type="journal article" date="2017" name="Cell">
        <title>Insights into land plant evolution garnered from the Marchantia polymorpha genome.</title>
        <authorList>
            <person name="Bowman J.L."/>
            <person name="Kohchi T."/>
            <person name="Yamato K.T."/>
            <person name="Jenkins J."/>
            <person name="Shu S."/>
            <person name="Ishizaki K."/>
            <person name="Yamaoka S."/>
            <person name="Nishihama R."/>
            <person name="Nakamura Y."/>
            <person name="Berger F."/>
            <person name="Adam C."/>
            <person name="Aki S.S."/>
            <person name="Althoff F."/>
            <person name="Araki T."/>
            <person name="Arteaga-Vazquez M.A."/>
            <person name="Balasubrmanian S."/>
            <person name="Barry K."/>
            <person name="Bauer D."/>
            <person name="Boehm C.R."/>
            <person name="Briginshaw L."/>
            <person name="Caballero-Perez J."/>
            <person name="Catarino B."/>
            <person name="Chen F."/>
            <person name="Chiyoda S."/>
            <person name="Chovatia M."/>
            <person name="Davies K.M."/>
            <person name="Delmans M."/>
            <person name="Demura T."/>
            <person name="Dierschke T."/>
            <person name="Dolan L."/>
            <person name="Dorantes-Acosta A.E."/>
            <person name="Eklund D.M."/>
            <person name="Florent S.N."/>
            <person name="Flores-Sandoval E."/>
            <person name="Fujiyama A."/>
            <person name="Fukuzawa H."/>
            <person name="Galik B."/>
            <person name="Grimanelli D."/>
            <person name="Grimwood J."/>
            <person name="Grossniklaus U."/>
            <person name="Hamada T."/>
            <person name="Haseloff J."/>
            <person name="Hetherington A.J."/>
            <person name="Higo A."/>
            <person name="Hirakawa Y."/>
            <person name="Hundley H.N."/>
            <person name="Ikeda Y."/>
            <person name="Inoue K."/>
            <person name="Inoue S.I."/>
            <person name="Ishida S."/>
            <person name="Jia Q."/>
            <person name="Kakita M."/>
            <person name="Kanazawa T."/>
            <person name="Kawai Y."/>
            <person name="Kawashima T."/>
            <person name="Kennedy M."/>
            <person name="Kinose K."/>
            <person name="Kinoshita T."/>
            <person name="Kohara Y."/>
            <person name="Koide E."/>
            <person name="Komatsu K."/>
            <person name="Kopischke S."/>
            <person name="Kubo M."/>
            <person name="Kyozuka J."/>
            <person name="Lagercrantz U."/>
            <person name="Lin S.S."/>
            <person name="Lindquist E."/>
            <person name="Lipzen A.M."/>
            <person name="Lu C.W."/>
            <person name="De Luna E."/>
            <person name="Martienssen R.A."/>
            <person name="Minamino N."/>
            <person name="Mizutani M."/>
            <person name="Mizutani M."/>
            <person name="Mochizuki N."/>
            <person name="Monte I."/>
            <person name="Mosher R."/>
            <person name="Nagasaki H."/>
            <person name="Nakagami H."/>
            <person name="Naramoto S."/>
            <person name="Nishitani K."/>
            <person name="Ohtani M."/>
            <person name="Okamoto T."/>
            <person name="Okumura M."/>
            <person name="Phillips J."/>
            <person name="Pollak B."/>
            <person name="Reinders A."/>
            <person name="Rovekamp M."/>
            <person name="Sano R."/>
            <person name="Sawa S."/>
            <person name="Schmid M.W."/>
            <person name="Shirakawa M."/>
            <person name="Solano R."/>
            <person name="Spunde A."/>
            <person name="Suetsugu N."/>
            <person name="Sugano S."/>
            <person name="Sugiyama A."/>
            <person name="Sun R."/>
            <person name="Suzuki Y."/>
            <person name="Takenaka M."/>
            <person name="Takezawa D."/>
            <person name="Tomogane H."/>
            <person name="Tsuzuki M."/>
            <person name="Ueda T."/>
            <person name="Umeda M."/>
            <person name="Ward J.M."/>
            <person name="Watanabe Y."/>
            <person name="Yazaki K."/>
            <person name="Yokoyama R."/>
            <person name="Yoshitake Y."/>
            <person name="Yotsui I."/>
            <person name="Zachgo S."/>
            <person name="Schmutz J."/>
        </authorList>
    </citation>
    <scope>NUCLEOTIDE SEQUENCE [LARGE SCALE GENOMIC DNA]</scope>
    <source>
        <strain evidence="2">Tak-1</strain>
    </source>
</reference>
<accession>A0A2R6W5G4</accession>
<dbReference type="AlphaFoldDB" id="A0A2R6W5G4"/>
<dbReference type="EMBL" id="KZ772818">
    <property type="protein sequence ID" value="PTQ29094.1"/>
    <property type="molecule type" value="Genomic_DNA"/>
</dbReference>
<proteinExistence type="predicted"/>
<dbReference type="Proteomes" id="UP000244005">
    <property type="component" value="Unassembled WGS sequence"/>
</dbReference>
<gene>
    <name evidence="1" type="ORF">MARPO_0148s0037</name>
</gene>
<keyword evidence="2" id="KW-1185">Reference proteome</keyword>
<protein>
    <submittedName>
        <fullName evidence="1">Uncharacterized protein</fullName>
    </submittedName>
</protein>
<dbReference type="Gramene" id="Mp4g16830.1">
    <property type="protein sequence ID" value="Mp4g16830.1.cds1"/>
    <property type="gene ID" value="Mp4g16830"/>
</dbReference>